<organism evidence="1">
    <name type="scientific">bioreactor metagenome</name>
    <dbReference type="NCBI Taxonomy" id="1076179"/>
    <lineage>
        <taxon>unclassified sequences</taxon>
        <taxon>metagenomes</taxon>
        <taxon>ecological metagenomes</taxon>
    </lineage>
</organism>
<accession>A0A645I8X4</accession>
<name>A0A645I8X4_9ZZZZ</name>
<sequence length="163" mass="18172">MQKGSIGNPCIHNATSIAAHQLFRPRGLTGTKQQDRLPYRSAQIVAQGRCADFTVVDLHPFMAKDNPRLVQMIDIQRPIQALPGWRSRRSVADRKEGAARRVRYQNLRTPAAMLCLERGKQVVPISIPVDFRCPEVVCSPKIGGRGEYGKGAFPSKEIFALIH</sequence>
<evidence type="ECO:0000313" key="1">
    <source>
        <dbReference type="EMBL" id="MPN47262.1"/>
    </source>
</evidence>
<protein>
    <submittedName>
        <fullName evidence="1">Uncharacterized protein</fullName>
    </submittedName>
</protein>
<gene>
    <name evidence="1" type="ORF">SDC9_194864</name>
</gene>
<dbReference type="AlphaFoldDB" id="A0A645I8X4"/>
<dbReference type="EMBL" id="VSSQ01108627">
    <property type="protein sequence ID" value="MPN47262.1"/>
    <property type="molecule type" value="Genomic_DNA"/>
</dbReference>
<comment type="caution">
    <text evidence="1">The sequence shown here is derived from an EMBL/GenBank/DDBJ whole genome shotgun (WGS) entry which is preliminary data.</text>
</comment>
<proteinExistence type="predicted"/>
<reference evidence="1" key="1">
    <citation type="submission" date="2019-08" db="EMBL/GenBank/DDBJ databases">
        <authorList>
            <person name="Kucharzyk K."/>
            <person name="Murdoch R.W."/>
            <person name="Higgins S."/>
            <person name="Loffler F."/>
        </authorList>
    </citation>
    <scope>NUCLEOTIDE SEQUENCE</scope>
</reference>